<organism evidence="1 2">
    <name type="scientific">Portunus trituberculatus</name>
    <name type="common">Swimming crab</name>
    <name type="synonym">Neptunus trituberculatus</name>
    <dbReference type="NCBI Taxonomy" id="210409"/>
    <lineage>
        <taxon>Eukaryota</taxon>
        <taxon>Metazoa</taxon>
        <taxon>Ecdysozoa</taxon>
        <taxon>Arthropoda</taxon>
        <taxon>Crustacea</taxon>
        <taxon>Multicrustacea</taxon>
        <taxon>Malacostraca</taxon>
        <taxon>Eumalacostraca</taxon>
        <taxon>Eucarida</taxon>
        <taxon>Decapoda</taxon>
        <taxon>Pleocyemata</taxon>
        <taxon>Brachyura</taxon>
        <taxon>Eubrachyura</taxon>
        <taxon>Portunoidea</taxon>
        <taxon>Portunidae</taxon>
        <taxon>Portuninae</taxon>
        <taxon>Portunus</taxon>
    </lineage>
</organism>
<dbReference type="AlphaFoldDB" id="A0A5B7ENH0"/>
<evidence type="ECO:0000313" key="2">
    <source>
        <dbReference type="Proteomes" id="UP000324222"/>
    </source>
</evidence>
<comment type="caution">
    <text evidence="1">The sequence shown here is derived from an EMBL/GenBank/DDBJ whole genome shotgun (WGS) entry which is preliminary data.</text>
</comment>
<dbReference type="EMBL" id="VSRR010003339">
    <property type="protein sequence ID" value="MPC35752.1"/>
    <property type="molecule type" value="Genomic_DNA"/>
</dbReference>
<proteinExistence type="predicted"/>
<protein>
    <submittedName>
        <fullName evidence="1">Uncharacterized protein</fullName>
    </submittedName>
</protein>
<sequence length="64" mass="6964">MKAAFKRMEDTLVPTTQAARLIPVKWLHSASVSHSSPVSPDAICRTSSPKCQCHRTGSEAGNRQ</sequence>
<evidence type="ECO:0000313" key="1">
    <source>
        <dbReference type="EMBL" id="MPC35752.1"/>
    </source>
</evidence>
<reference evidence="1 2" key="1">
    <citation type="submission" date="2019-05" db="EMBL/GenBank/DDBJ databases">
        <title>Another draft genome of Portunus trituberculatus and its Hox gene families provides insights of decapod evolution.</title>
        <authorList>
            <person name="Jeong J.-H."/>
            <person name="Song I."/>
            <person name="Kim S."/>
            <person name="Choi T."/>
            <person name="Kim D."/>
            <person name="Ryu S."/>
            <person name="Kim W."/>
        </authorList>
    </citation>
    <scope>NUCLEOTIDE SEQUENCE [LARGE SCALE GENOMIC DNA]</scope>
    <source>
        <tissue evidence="1">Muscle</tissue>
    </source>
</reference>
<accession>A0A5B7ENH0</accession>
<gene>
    <name evidence="1" type="ORF">E2C01_029187</name>
</gene>
<keyword evidence="2" id="KW-1185">Reference proteome</keyword>
<name>A0A5B7ENH0_PORTR</name>
<dbReference type="Proteomes" id="UP000324222">
    <property type="component" value="Unassembled WGS sequence"/>
</dbReference>